<dbReference type="GO" id="GO:0005634">
    <property type="term" value="C:nucleus"/>
    <property type="evidence" value="ECO:0007669"/>
    <property type="project" value="UniProtKB-SubCell"/>
</dbReference>
<dbReference type="PANTHER" id="PTHR19303">
    <property type="entry name" value="TRANSPOSON"/>
    <property type="match status" value="1"/>
</dbReference>
<dbReference type="GO" id="GO:0003677">
    <property type="term" value="F:DNA binding"/>
    <property type="evidence" value="ECO:0007669"/>
    <property type="project" value="UniProtKB-KW"/>
</dbReference>
<dbReference type="PANTHER" id="PTHR19303:SF26">
    <property type="entry name" value="TIGGER TRANSPOSABLE ELEMENT-DERIVED PROTEIN 1"/>
    <property type="match status" value="1"/>
</dbReference>
<dbReference type="Pfam" id="PF03221">
    <property type="entry name" value="HTH_Tnp_Tc5"/>
    <property type="match status" value="1"/>
</dbReference>
<dbReference type="AlphaFoldDB" id="A0AAW1DSE1"/>
<evidence type="ECO:0000256" key="2">
    <source>
        <dbReference type="ARBA" id="ARBA00023125"/>
    </source>
</evidence>
<keyword evidence="2" id="KW-0238">DNA-binding</keyword>
<dbReference type="PROSITE" id="PS51253">
    <property type="entry name" value="HTH_CENPB"/>
    <property type="match status" value="1"/>
</dbReference>
<protein>
    <recommendedName>
        <fullName evidence="3">HTH CENPB-type domain-containing protein</fullName>
    </recommendedName>
</protein>
<evidence type="ECO:0000259" key="3">
    <source>
        <dbReference type="PROSITE" id="PS51253"/>
    </source>
</evidence>
<dbReference type="EMBL" id="JAPXFL010000001">
    <property type="protein sequence ID" value="KAK9512965.1"/>
    <property type="molecule type" value="Genomic_DNA"/>
</dbReference>
<dbReference type="Gene3D" id="1.10.10.60">
    <property type="entry name" value="Homeodomain-like"/>
    <property type="match status" value="1"/>
</dbReference>
<comment type="caution">
    <text evidence="4">The sequence shown here is derived from an EMBL/GenBank/DDBJ whole genome shotgun (WGS) entry which is preliminary data.</text>
</comment>
<accession>A0AAW1DSE1</accession>
<sequence length="148" mass="17059">MGLAKSSIQTIRDKKEDIKTYLQSAALLNISRLTRQRNWIMEKMEKLLIIWIEDNNKRKIPMSKMTIQEKALGIFENLKKGDTNESEDVTFQASRGWFEKFKNRFNLHNLKLKGEAASADEAASNEYPNILKGIIERVSLIAKEASQN</sequence>
<reference evidence="4 5" key="1">
    <citation type="submission" date="2022-12" db="EMBL/GenBank/DDBJ databases">
        <title>Chromosome-level genome assembly of true bugs.</title>
        <authorList>
            <person name="Ma L."/>
            <person name="Li H."/>
        </authorList>
    </citation>
    <scope>NUCLEOTIDE SEQUENCE [LARGE SCALE GENOMIC DNA]</scope>
    <source>
        <strain evidence="4">Lab_2022b</strain>
    </source>
</reference>
<feature type="domain" description="HTH CENPB-type" evidence="3">
    <location>
        <begin position="32"/>
        <end position="111"/>
    </location>
</feature>
<dbReference type="InterPro" id="IPR009057">
    <property type="entry name" value="Homeodomain-like_sf"/>
</dbReference>
<dbReference type="Proteomes" id="UP001461498">
    <property type="component" value="Unassembled WGS sequence"/>
</dbReference>
<evidence type="ECO:0000313" key="4">
    <source>
        <dbReference type="EMBL" id="KAK9512965.1"/>
    </source>
</evidence>
<proteinExistence type="predicted"/>
<name>A0AAW1DSE1_9HEMI</name>
<organism evidence="4 5">
    <name type="scientific">Rhynocoris fuscipes</name>
    <dbReference type="NCBI Taxonomy" id="488301"/>
    <lineage>
        <taxon>Eukaryota</taxon>
        <taxon>Metazoa</taxon>
        <taxon>Ecdysozoa</taxon>
        <taxon>Arthropoda</taxon>
        <taxon>Hexapoda</taxon>
        <taxon>Insecta</taxon>
        <taxon>Pterygota</taxon>
        <taxon>Neoptera</taxon>
        <taxon>Paraneoptera</taxon>
        <taxon>Hemiptera</taxon>
        <taxon>Heteroptera</taxon>
        <taxon>Panheteroptera</taxon>
        <taxon>Cimicomorpha</taxon>
        <taxon>Reduviidae</taxon>
        <taxon>Harpactorinae</taxon>
        <taxon>Harpactorini</taxon>
        <taxon>Rhynocoris</taxon>
    </lineage>
</organism>
<dbReference type="InterPro" id="IPR006600">
    <property type="entry name" value="HTH_CenpB_DNA-bd_dom"/>
</dbReference>
<dbReference type="InterPro" id="IPR050863">
    <property type="entry name" value="CenT-Element_Derived"/>
</dbReference>
<dbReference type="SUPFAM" id="SSF46689">
    <property type="entry name" value="Homeodomain-like"/>
    <property type="match status" value="1"/>
</dbReference>
<gene>
    <name evidence="4" type="ORF">O3M35_001264</name>
</gene>
<comment type="subcellular location">
    <subcellularLocation>
        <location evidence="1">Nucleus</location>
    </subcellularLocation>
</comment>
<evidence type="ECO:0000256" key="1">
    <source>
        <dbReference type="ARBA" id="ARBA00004123"/>
    </source>
</evidence>
<dbReference type="SMART" id="SM00674">
    <property type="entry name" value="CENPB"/>
    <property type="match status" value="1"/>
</dbReference>
<keyword evidence="5" id="KW-1185">Reference proteome</keyword>
<evidence type="ECO:0000313" key="5">
    <source>
        <dbReference type="Proteomes" id="UP001461498"/>
    </source>
</evidence>